<accession>A0A1T4UR94</accession>
<protein>
    <submittedName>
        <fullName evidence="1">Uncharacterized protein</fullName>
    </submittedName>
</protein>
<proteinExistence type="predicted"/>
<reference evidence="2" key="1">
    <citation type="submission" date="2017-02" db="EMBL/GenBank/DDBJ databases">
        <authorList>
            <person name="Varghese N."/>
            <person name="Submissions S."/>
        </authorList>
    </citation>
    <scope>NUCLEOTIDE SEQUENCE [LARGE SCALE GENOMIC DNA]</scope>
    <source>
        <strain evidence="2">DSM 22720</strain>
    </source>
</reference>
<dbReference type="Proteomes" id="UP000190162">
    <property type="component" value="Unassembled WGS sequence"/>
</dbReference>
<gene>
    <name evidence="1" type="ORF">SAMN02745132_02288</name>
</gene>
<dbReference type="AlphaFoldDB" id="A0A1T4UR94"/>
<evidence type="ECO:0000313" key="2">
    <source>
        <dbReference type="Proteomes" id="UP000190162"/>
    </source>
</evidence>
<name>A0A1T4UR94_9GAMM</name>
<evidence type="ECO:0000313" key="1">
    <source>
        <dbReference type="EMBL" id="SKA55165.1"/>
    </source>
</evidence>
<dbReference type="EMBL" id="FUXU01000025">
    <property type="protein sequence ID" value="SKA55165.1"/>
    <property type="molecule type" value="Genomic_DNA"/>
</dbReference>
<organism evidence="1 2">
    <name type="scientific">Enterovibrio nigricans DSM 22720</name>
    <dbReference type="NCBI Taxonomy" id="1121868"/>
    <lineage>
        <taxon>Bacteria</taxon>
        <taxon>Pseudomonadati</taxon>
        <taxon>Pseudomonadota</taxon>
        <taxon>Gammaproteobacteria</taxon>
        <taxon>Vibrionales</taxon>
        <taxon>Vibrionaceae</taxon>
        <taxon>Enterovibrio</taxon>
    </lineage>
</organism>
<keyword evidence="2" id="KW-1185">Reference proteome</keyword>
<sequence>MKTQKHNAKELEYAKLYCRRAYFKGVKVAALYAEARRCFSMRQCAS</sequence>
<dbReference type="RefSeq" id="WP_170915168.1">
    <property type="nucleotide sequence ID" value="NZ_FUXU01000025.1"/>
</dbReference>